<feature type="transmembrane region" description="Helical" evidence="1">
    <location>
        <begin position="104"/>
        <end position="123"/>
    </location>
</feature>
<organism evidence="2 3">
    <name type="scientific">Brevibacillus fluminis</name>
    <dbReference type="NCBI Taxonomy" id="511487"/>
    <lineage>
        <taxon>Bacteria</taxon>
        <taxon>Bacillati</taxon>
        <taxon>Bacillota</taxon>
        <taxon>Bacilli</taxon>
        <taxon>Bacillales</taxon>
        <taxon>Paenibacillaceae</taxon>
        <taxon>Brevibacillus</taxon>
    </lineage>
</organism>
<comment type="caution">
    <text evidence="2">The sequence shown here is derived from an EMBL/GenBank/DDBJ whole genome shotgun (WGS) entry which is preliminary data.</text>
</comment>
<dbReference type="OrthoDB" id="2678645at2"/>
<gene>
    <name evidence="2" type="ORF">EDM56_22745</name>
</gene>
<accession>A0A3M8D3S3</accession>
<feature type="transmembrane region" description="Helical" evidence="1">
    <location>
        <begin position="20"/>
        <end position="41"/>
    </location>
</feature>
<keyword evidence="1" id="KW-0472">Membrane</keyword>
<evidence type="ECO:0000313" key="3">
    <source>
        <dbReference type="Proteomes" id="UP000271031"/>
    </source>
</evidence>
<feature type="transmembrane region" description="Helical" evidence="1">
    <location>
        <begin position="129"/>
        <end position="150"/>
    </location>
</feature>
<protein>
    <submittedName>
        <fullName evidence="2">Uncharacterized protein</fullName>
    </submittedName>
</protein>
<dbReference type="AlphaFoldDB" id="A0A3M8D3S3"/>
<sequence>MKEQTIYSYKLIFRLRWRLIGPAIQLLLLIIGLFVTARLTAIPLGKLFISLSVVAAVPFLHFFLYRLYAYAHSHTTKLSLVMLFSPWWGVSTPMPISLSFFRGVEVTVCTGSLLVAAALYVWLPPSYGIALVLGSLVLCIPRLAALVMSLGKPKRCRIKYDSATISFMLTDG</sequence>
<keyword evidence="3" id="KW-1185">Reference proteome</keyword>
<proteinExistence type="predicted"/>
<keyword evidence="1" id="KW-0812">Transmembrane</keyword>
<dbReference type="Proteomes" id="UP000271031">
    <property type="component" value="Unassembled WGS sequence"/>
</dbReference>
<reference evidence="2 3" key="1">
    <citation type="submission" date="2018-10" db="EMBL/GenBank/DDBJ databases">
        <title>Phylogenomics of Brevibacillus.</title>
        <authorList>
            <person name="Dunlap C."/>
        </authorList>
    </citation>
    <scope>NUCLEOTIDE SEQUENCE [LARGE SCALE GENOMIC DNA]</scope>
    <source>
        <strain evidence="2 3">JCM 15716</strain>
    </source>
</reference>
<evidence type="ECO:0000256" key="1">
    <source>
        <dbReference type="SAM" id="Phobius"/>
    </source>
</evidence>
<keyword evidence="1" id="KW-1133">Transmembrane helix</keyword>
<name>A0A3M8D3S3_9BACL</name>
<dbReference type="EMBL" id="RHHQ01000019">
    <property type="protein sequence ID" value="RNB82726.1"/>
    <property type="molecule type" value="Genomic_DNA"/>
</dbReference>
<dbReference type="RefSeq" id="WP_122920223.1">
    <property type="nucleotide sequence ID" value="NZ_RHHQ01000019.1"/>
</dbReference>
<evidence type="ECO:0000313" key="2">
    <source>
        <dbReference type="EMBL" id="RNB82726.1"/>
    </source>
</evidence>
<feature type="transmembrane region" description="Helical" evidence="1">
    <location>
        <begin position="47"/>
        <end position="68"/>
    </location>
</feature>